<reference evidence="2 3" key="1">
    <citation type="submission" date="2020-03" db="EMBL/GenBank/DDBJ databases">
        <title>Genomic Encyclopedia of Type Strains, Phase IV (KMG-IV): sequencing the most valuable type-strain genomes for metagenomic binning, comparative biology and taxonomic classification.</title>
        <authorList>
            <person name="Goeker M."/>
        </authorList>
    </citation>
    <scope>NUCLEOTIDE SEQUENCE [LARGE SCALE GENOMIC DNA]</scope>
    <source>
        <strain evidence="2 3">DSM 105096</strain>
    </source>
</reference>
<dbReference type="PROSITE" id="PS51257">
    <property type="entry name" value="PROKAR_LIPOPROTEIN"/>
    <property type="match status" value="1"/>
</dbReference>
<gene>
    <name evidence="2" type="ORF">GGR27_000509</name>
</gene>
<keyword evidence="3" id="KW-1185">Reference proteome</keyword>
<accession>A0ABX0X739</accession>
<comment type="caution">
    <text evidence="2">The sequence shown here is derived from an EMBL/GenBank/DDBJ whole genome shotgun (WGS) entry which is preliminary data.</text>
</comment>
<dbReference type="EMBL" id="JAATJH010000001">
    <property type="protein sequence ID" value="NJC25028.1"/>
    <property type="molecule type" value="Genomic_DNA"/>
</dbReference>
<evidence type="ECO:0000256" key="1">
    <source>
        <dbReference type="SAM" id="SignalP"/>
    </source>
</evidence>
<sequence>MRLFLLLLTALIIFACDDETADPVDLAADQNYFPLELNRSLIYDQDSIVVRRSTTRFTQYDTARAQVRETLVEQFTAGDGQQEYRGERWQRADESSPWRFVQTYTVTRSATAARRNEDNLTFTKLVFPIRAGRNWDGNKAFDETIELLVGGQFLDVYNFWNYRYGPGPIDTTYNGIPVTDVWTVEQADVDNSIEFRQAYERYAPGIGLVERFLDARHTQAVRCCNRDFAIANDLSWDEKAEKGFILHQRLREIR</sequence>
<organism evidence="2 3">
    <name type="scientific">Neolewinella antarctica</name>
    <dbReference type="NCBI Taxonomy" id="442734"/>
    <lineage>
        <taxon>Bacteria</taxon>
        <taxon>Pseudomonadati</taxon>
        <taxon>Bacteroidota</taxon>
        <taxon>Saprospiria</taxon>
        <taxon>Saprospirales</taxon>
        <taxon>Lewinellaceae</taxon>
        <taxon>Neolewinella</taxon>
    </lineage>
</organism>
<evidence type="ECO:0008006" key="4">
    <source>
        <dbReference type="Google" id="ProtNLM"/>
    </source>
</evidence>
<feature type="signal peptide" evidence="1">
    <location>
        <begin position="1"/>
        <end position="21"/>
    </location>
</feature>
<evidence type="ECO:0000313" key="2">
    <source>
        <dbReference type="EMBL" id="NJC25028.1"/>
    </source>
</evidence>
<evidence type="ECO:0000313" key="3">
    <source>
        <dbReference type="Proteomes" id="UP000770785"/>
    </source>
</evidence>
<name>A0ABX0X739_9BACT</name>
<keyword evidence="1" id="KW-0732">Signal</keyword>
<feature type="chain" id="PRO_5045617934" description="Lipoprotein" evidence="1">
    <location>
        <begin position="22"/>
        <end position="254"/>
    </location>
</feature>
<protein>
    <recommendedName>
        <fullName evidence="4">Lipoprotein</fullName>
    </recommendedName>
</protein>
<dbReference type="Proteomes" id="UP000770785">
    <property type="component" value="Unassembled WGS sequence"/>
</dbReference>
<dbReference type="RefSeq" id="WP_168035806.1">
    <property type="nucleotide sequence ID" value="NZ_JAATJH010000001.1"/>
</dbReference>
<proteinExistence type="predicted"/>